<feature type="domain" description="HTH lysR-type" evidence="5">
    <location>
        <begin position="6"/>
        <end position="63"/>
    </location>
</feature>
<dbReference type="GO" id="GO:0003677">
    <property type="term" value="F:DNA binding"/>
    <property type="evidence" value="ECO:0007669"/>
    <property type="project" value="UniProtKB-KW"/>
</dbReference>
<name>A0A6B3SU45_9BURK</name>
<dbReference type="InterPro" id="IPR005119">
    <property type="entry name" value="LysR_subst-bd"/>
</dbReference>
<comment type="caution">
    <text evidence="6">The sequence shown here is derived from an EMBL/GenBank/DDBJ whole genome shotgun (WGS) entry which is preliminary data.</text>
</comment>
<dbReference type="Pfam" id="PF03466">
    <property type="entry name" value="LysR_substrate"/>
    <property type="match status" value="1"/>
</dbReference>
<evidence type="ECO:0000256" key="2">
    <source>
        <dbReference type="ARBA" id="ARBA00023015"/>
    </source>
</evidence>
<evidence type="ECO:0000256" key="1">
    <source>
        <dbReference type="ARBA" id="ARBA00009437"/>
    </source>
</evidence>
<reference evidence="6 7" key="1">
    <citation type="submission" date="2020-02" db="EMBL/GenBank/DDBJ databases">
        <authorList>
            <person name="Kim M.K."/>
        </authorList>
    </citation>
    <scope>NUCLEOTIDE SEQUENCE [LARGE SCALE GENOMIC DNA]</scope>
    <source>
        <strain evidence="6 7">17J57-3</strain>
    </source>
</reference>
<dbReference type="Gene3D" id="3.40.190.10">
    <property type="entry name" value="Periplasmic binding protein-like II"/>
    <property type="match status" value="2"/>
</dbReference>
<dbReference type="SUPFAM" id="SSF46785">
    <property type="entry name" value="Winged helix' DNA-binding domain"/>
    <property type="match status" value="1"/>
</dbReference>
<dbReference type="InterPro" id="IPR036388">
    <property type="entry name" value="WH-like_DNA-bd_sf"/>
</dbReference>
<dbReference type="Proteomes" id="UP000482155">
    <property type="component" value="Unassembled WGS sequence"/>
</dbReference>
<dbReference type="GO" id="GO:0003700">
    <property type="term" value="F:DNA-binding transcription factor activity"/>
    <property type="evidence" value="ECO:0007669"/>
    <property type="project" value="InterPro"/>
</dbReference>
<comment type="similarity">
    <text evidence="1">Belongs to the LysR transcriptional regulatory family.</text>
</comment>
<keyword evidence="7" id="KW-1185">Reference proteome</keyword>
<dbReference type="SUPFAM" id="SSF53850">
    <property type="entry name" value="Periplasmic binding protein-like II"/>
    <property type="match status" value="1"/>
</dbReference>
<dbReference type="InterPro" id="IPR036390">
    <property type="entry name" value="WH_DNA-bd_sf"/>
</dbReference>
<dbReference type="PANTHER" id="PTHR30579">
    <property type="entry name" value="TRANSCRIPTIONAL REGULATOR"/>
    <property type="match status" value="1"/>
</dbReference>
<dbReference type="InterPro" id="IPR050176">
    <property type="entry name" value="LTTR"/>
</dbReference>
<evidence type="ECO:0000256" key="3">
    <source>
        <dbReference type="ARBA" id="ARBA00023125"/>
    </source>
</evidence>
<dbReference type="Pfam" id="PF00126">
    <property type="entry name" value="HTH_1"/>
    <property type="match status" value="1"/>
</dbReference>
<accession>A0A6B3SU45</accession>
<organism evidence="6 7">
    <name type="scientific">Noviherbaspirillum galbum</name>
    <dbReference type="NCBI Taxonomy" id="2709383"/>
    <lineage>
        <taxon>Bacteria</taxon>
        <taxon>Pseudomonadati</taxon>
        <taxon>Pseudomonadota</taxon>
        <taxon>Betaproteobacteria</taxon>
        <taxon>Burkholderiales</taxon>
        <taxon>Oxalobacteraceae</taxon>
        <taxon>Noviherbaspirillum</taxon>
    </lineage>
</organism>
<dbReference type="RefSeq" id="WP_163964597.1">
    <property type="nucleotide sequence ID" value="NZ_JAAIVB010000048.1"/>
</dbReference>
<keyword evidence="3" id="KW-0238">DNA-binding</keyword>
<dbReference type="PROSITE" id="PS50931">
    <property type="entry name" value="HTH_LYSR"/>
    <property type="match status" value="1"/>
</dbReference>
<dbReference type="EMBL" id="JAAIVB010000048">
    <property type="protein sequence ID" value="NEX62396.1"/>
    <property type="molecule type" value="Genomic_DNA"/>
</dbReference>
<keyword evidence="2" id="KW-0805">Transcription regulation</keyword>
<gene>
    <name evidence="6" type="ORF">G3574_15000</name>
</gene>
<keyword evidence="4" id="KW-0804">Transcription</keyword>
<dbReference type="Gene3D" id="1.10.10.10">
    <property type="entry name" value="Winged helix-like DNA-binding domain superfamily/Winged helix DNA-binding domain"/>
    <property type="match status" value="1"/>
</dbReference>
<evidence type="ECO:0000313" key="7">
    <source>
        <dbReference type="Proteomes" id="UP000482155"/>
    </source>
</evidence>
<dbReference type="InterPro" id="IPR000847">
    <property type="entry name" value="LysR_HTH_N"/>
</dbReference>
<evidence type="ECO:0000256" key="4">
    <source>
        <dbReference type="ARBA" id="ARBA00023163"/>
    </source>
</evidence>
<protein>
    <submittedName>
        <fullName evidence="6">LysR family transcriptional regulator</fullName>
    </submittedName>
</protein>
<evidence type="ECO:0000313" key="6">
    <source>
        <dbReference type="EMBL" id="NEX62396.1"/>
    </source>
</evidence>
<evidence type="ECO:0000259" key="5">
    <source>
        <dbReference type="PROSITE" id="PS50931"/>
    </source>
</evidence>
<dbReference type="AlphaFoldDB" id="A0A6B3SU45"/>
<sequence>MRRINFDIDALRSFAVGMELGSFAKAADRLGRSTSAVSAQLKKLEDQAGVVLLRKAGRGMALTNAGELMLGYARRMLELNDEAAMAVGATGLQGSVRLGLQEDFGEHLLPEVLGRFARSHPGVHIEAKVARNADLVADMIAGRLDLVLAWQGARDTPHVEELGRYQMEWIGPAGPVPAFLQDRDLPLPLVAFDAPCVMRTVAIEALDRAGIPWRIAFTSHSLGAVWAAVAAGLGVTVRTRFGLRSNLRTLPAEAHGLPTLPKVGLVLHRLEPELNETCALLAADLRESVAL</sequence>
<dbReference type="PANTHER" id="PTHR30579:SF7">
    <property type="entry name" value="HTH-TYPE TRANSCRIPTIONAL REGULATOR LRHA-RELATED"/>
    <property type="match status" value="1"/>
</dbReference>
<proteinExistence type="inferred from homology"/>